<dbReference type="RefSeq" id="WP_255921478.1">
    <property type="nucleotide sequence ID" value="NZ_JANFNG010000014.1"/>
</dbReference>
<accession>A0ABT1PZT2</accession>
<protein>
    <submittedName>
        <fullName evidence="3">Uncharacterized protein</fullName>
    </submittedName>
</protein>
<sequence>MHSRNDAPGDLAGGPTALTDRDDPHGSYHSSEPVDPVLAERHARRRRAVAAAAVAVVFLGGTGCLQWQAAPWPF</sequence>
<feature type="region of interest" description="Disordered" evidence="1">
    <location>
        <begin position="1"/>
        <end position="39"/>
    </location>
</feature>
<dbReference type="Proteomes" id="UP001057702">
    <property type="component" value="Unassembled WGS sequence"/>
</dbReference>
<proteinExistence type="predicted"/>
<dbReference type="EMBL" id="JANFNG010000014">
    <property type="protein sequence ID" value="MCQ4082570.1"/>
    <property type="molecule type" value="Genomic_DNA"/>
</dbReference>
<evidence type="ECO:0000313" key="4">
    <source>
        <dbReference type="Proteomes" id="UP001057702"/>
    </source>
</evidence>
<reference evidence="3" key="1">
    <citation type="submission" date="2022-06" db="EMBL/GenBank/DDBJ databases">
        <title>Draft genome sequence of Streptomyces sp. RB6PN25 isolated from peat swamp forest in Thailand.</title>
        <authorList>
            <person name="Duangmal K."/>
            <person name="Klaysubun C."/>
        </authorList>
    </citation>
    <scope>NUCLEOTIDE SEQUENCE</scope>
    <source>
        <strain evidence="3">RB6PN25</strain>
    </source>
</reference>
<evidence type="ECO:0000256" key="1">
    <source>
        <dbReference type="SAM" id="MobiDB-lite"/>
    </source>
</evidence>
<comment type="caution">
    <text evidence="3">The sequence shown here is derived from an EMBL/GenBank/DDBJ whole genome shotgun (WGS) entry which is preliminary data.</text>
</comment>
<feature type="transmembrane region" description="Helical" evidence="2">
    <location>
        <begin position="48"/>
        <end position="69"/>
    </location>
</feature>
<keyword evidence="2" id="KW-0812">Transmembrane</keyword>
<evidence type="ECO:0000313" key="3">
    <source>
        <dbReference type="EMBL" id="MCQ4082570.1"/>
    </source>
</evidence>
<keyword evidence="2" id="KW-0472">Membrane</keyword>
<evidence type="ECO:0000256" key="2">
    <source>
        <dbReference type="SAM" id="Phobius"/>
    </source>
</evidence>
<gene>
    <name evidence="3" type="ORF">NGB36_18670</name>
</gene>
<organism evidence="3 4">
    <name type="scientific">Streptomyces humicola</name>
    <dbReference type="NCBI Taxonomy" id="2953240"/>
    <lineage>
        <taxon>Bacteria</taxon>
        <taxon>Bacillati</taxon>
        <taxon>Actinomycetota</taxon>
        <taxon>Actinomycetes</taxon>
        <taxon>Kitasatosporales</taxon>
        <taxon>Streptomycetaceae</taxon>
        <taxon>Streptomyces</taxon>
    </lineage>
</organism>
<keyword evidence="2" id="KW-1133">Transmembrane helix</keyword>
<keyword evidence="4" id="KW-1185">Reference proteome</keyword>
<name>A0ABT1PZT2_9ACTN</name>